<dbReference type="InterPro" id="IPR050479">
    <property type="entry name" value="CYP11_CYP27_families"/>
</dbReference>
<keyword evidence="9 11" id="KW-0408">Iron</keyword>
<comment type="similarity">
    <text evidence="5 12">Belongs to the cytochrome P450 family.</text>
</comment>
<keyword evidence="14" id="KW-1185">Reference proteome</keyword>
<dbReference type="GO" id="GO:0016705">
    <property type="term" value="F:oxidoreductase activity, acting on paired donors, with incorporation or reduction of molecular oxygen"/>
    <property type="evidence" value="ECO:0007669"/>
    <property type="project" value="InterPro"/>
</dbReference>
<dbReference type="SUPFAM" id="SSF48264">
    <property type="entry name" value="Cytochrome P450"/>
    <property type="match status" value="1"/>
</dbReference>
<accession>A0A6L2PD77</accession>
<evidence type="ECO:0000256" key="5">
    <source>
        <dbReference type="ARBA" id="ARBA00010617"/>
    </source>
</evidence>
<dbReference type="Pfam" id="PF00067">
    <property type="entry name" value="p450"/>
    <property type="match status" value="1"/>
</dbReference>
<dbReference type="OrthoDB" id="3945418at2759"/>
<evidence type="ECO:0000256" key="7">
    <source>
        <dbReference type="ARBA" id="ARBA00022723"/>
    </source>
</evidence>
<comment type="cofactor">
    <cofactor evidence="1 11">
        <name>heme</name>
        <dbReference type="ChEBI" id="CHEBI:30413"/>
    </cofactor>
</comment>
<dbReference type="InterPro" id="IPR017972">
    <property type="entry name" value="Cyt_P450_CS"/>
</dbReference>
<dbReference type="GO" id="GO:0005789">
    <property type="term" value="C:endoplasmic reticulum membrane"/>
    <property type="evidence" value="ECO:0007669"/>
    <property type="project" value="UniProtKB-SubCell"/>
</dbReference>
<dbReference type="InParanoid" id="A0A6L2PD77"/>
<evidence type="ECO:0000256" key="8">
    <source>
        <dbReference type="ARBA" id="ARBA00023002"/>
    </source>
</evidence>
<sequence length="69" mass="8092">TSILMPNLMLSNLEKFYPEAHKFIPERWIKDDPLHNKAHPFLTMPFGFGSRMCIGRRFAELEIETVVTK</sequence>
<evidence type="ECO:0000313" key="14">
    <source>
        <dbReference type="Proteomes" id="UP000502823"/>
    </source>
</evidence>
<dbReference type="Proteomes" id="UP000502823">
    <property type="component" value="Unassembled WGS sequence"/>
</dbReference>
<reference evidence="14" key="1">
    <citation type="submission" date="2020-01" db="EMBL/GenBank/DDBJ databases">
        <title>Draft genome sequence of the Termite Coptotermes fromosanus.</title>
        <authorList>
            <person name="Itakura S."/>
            <person name="Yosikawa Y."/>
            <person name="Umezawa K."/>
        </authorList>
    </citation>
    <scope>NUCLEOTIDE SEQUENCE [LARGE SCALE GENOMIC DNA]</scope>
</reference>
<feature type="binding site" description="axial binding residue" evidence="11">
    <location>
        <position position="53"/>
    </location>
    <ligand>
        <name>heme</name>
        <dbReference type="ChEBI" id="CHEBI:30413"/>
    </ligand>
    <ligandPart>
        <name>Fe</name>
        <dbReference type="ChEBI" id="CHEBI:18248"/>
    </ligandPart>
</feature>
<evidence type="ECO:0000256" key="9">
    <source>
        <dbReference type="ARBA" id="ARBA00023004"/>
    </source>
</evidence>
<evidence type="ECO:0000256" key="12">
    <source>
        <dbReference type="RuleBase" id="RU000461"/>
    </source>
</evidence>
<keyword evidence="7 11" id="KW-0479">Metal-binding</keyword>
<evidence type="ECO:0000313" key="13">
    <source>
        <dbReference type="EMBL" id="GFG30431.1"/>
    </source>
</evidence>
<comment type="caution">
    <text evidence="13">The sequence shown here is derived from an EMBL/GenBank/DDBJ whole genome shotgun (WGS) entry which is preliminary data.</text>
</comment>
<feature type="non-terminal residue" evidence="13">
    <location>
        <position position="69"/>
    </location>
</feature>
<evidence type="ECO:0000256" key="1">
    <source>
        <dbReference type="ARBA" id="ARBA00001971"/>
    </source>
</evidence>
<dbReference type="Gene3D" id="1.10.630.10">
    <property type="entry name" value="Cytochrome P450"/>
    <property type="match status" value="1"/>
</dbReference>
<feature type="non-terminal residue" evidence="13">
    <location>
        <position position="1"/>
    </location>
</feature>
<protein>
    <recommendedName>
        <fullName evidence="15">Cytochrome P450</fullName>
    </recommendedName>
</protein>
<dbReference type="InterPro" id="IPR002403">
    <property type="entry name" value="Cyt_P450_E_grp-IV"/>
</dbReference>
<evidence type="ECO:0000256" key="3">
    <source>
        <dbReference type="ARBA" id="ARBA00004174"/>
    </source>
</evidence>
<proteinExistence type="inferred from homology"/>
<keyword evidence="6 11" id="KW-0349">Heme</keyword>
<dbReference type="InterPro" id="IPR036396">
    <property type="entry name" value="Cyt_P450_sf"/>
</dbReference>
<dbReference type="AlphaFoldDB" id="A0A6L2PD77"/>
<comment type="subcellular location">
    <subcellularLocation>
        <location evidence="4">Endoplasmic reticulum membrane</location>
        <topology evidence="4">Peripheral membrane protein</topology>
    </subcellularLocation>
    <subcellularLocation>
        <location evidence="3">Microsome membrane</location>
        <topology evidence="3">Peripheral membrane protein</topology>
    </subcellularLocation>
</comment>
<dbReference type="PANTHER" id="PTHR24279">
    <property type="entry name" value="CYTOCHROME P450"/>
    <property type="match status" value="1"/>
</dbReference>
<evidence type="ECO:0000256" key="4">
    <source>
        <dbReference type="ARBA" id="ARBA00004406"/>
    </source>
</evidence>
<evidence type="ECO:0000256" key="10">
    <source>
        <dbReference type="ARBA" id="ARBA00023033"/>
    </source>
</evidence>
<organism evidence="13 14">
    <name type="scientific">Coptotermes formosanus</name>
    <name type="common">Formosan subterranean termite</name>
    <dbReference type="NCBI Taxonomy" id="36987"/>
    <lineage>
        <taxon>Eukaryota</taxon>
        <taxon>Metazoa</taxon>
        <taxon>Ecdysozoa</taxon>
        <taxon>Arthropoda</taxon>
        <taxon>Hexapoda</taxon>
        <taxon>Insecta</taxon>
        <taxon>Pterygota</taxon>
        <taxon>Neoptera</taxon>
        <taxon>Polyneoptera</taxon>
        <taxon>Dictyoptera</taxon>
        <taxon>Blattodea</taxon>
        <taxon>Blattoidea</taxon>
        <taxon>Termitoidae</taxon>
        <taxon>Rhinotermitidae</taxon>
        <taxon>Coptotermes</taxon>
    </lineage>
</organism>
<dbReference type="GO" id="GO:0005506">
    <property type="term" value="F:iron ion binding"/>
    <property type="evidence" value="ECO:0007669"/>
    <property type="project" value="InterPro"/>
</dbReference>
<dbReference type="PANTHER" id="PTHR24279:SF120">
    <property type="entry name" value="CYTOCHROME P450"/>
    <property type="match status" value="1"/>
</dbReference>
<evidence type="ECO:0000256" key="6">
    <source>
        <dbReference type="ARBA" id="ARBA00022617"/>
    </source>
</evidence>
<dbReference type="EMBL" id="BLKM01000221">
    <property type="protein sequence ID" value="GFG30431.1"/>
    <property type="molecule type" value="Genomic_DNA"/>
</dbReference>
<evidence type="ECO:0000256" key="2">
    <source>
        <dbReference type="ARBA" id="ARBA00003690"/>
    </source>
</evidence>
<comment type="function">
    <text evidence="2">May be involved in the metabolism of insect hormones and in the breakdown of synthetic insecticides.</text>
</comment>
<dbReference type="PROSITE" id="PS00086">
    <property type="entry name" value="CYTOCHROME_P450"/>
    <property type="match status" value="1"/>
</dbReference>
<keyword evidence="8 12" id="KW-0560">Oxidoreductase</keyword>
<dbReference type="InterPro" id="IPR001128">
    <property type="entry name" value="Cyt_P450"/>
</dbReference>
<evidence type="ECO:0000256" key="11">
    <source>
        <dbReference type="PIRSR" id="PIRSR602403-1"/>
    </source>
</evidence>
<dbReference type="GO" id="GO:0020037">
    <property type="term" value="F:heme binding"/>
    <property type="evidence" value="ECO:0007669"/>
    <property type="project" value="InterPro"/>
</dbReference>
<gene>
    <name evidence="13" type="ORF">Cfor_03673</name>
</gene>
<dbReference type="PRINTS" id="PR00465">
    <property type="entry name" value="EP450IV"/>
</dbReference>
<keyword evidence="10 12" id="KW-0503">Monooxygenase</keyword>
<dbReference type="GO" id="GO:0004497">
    <property type="term" value="F:monooxygenase activity"/>
    <property type="evidence" value="ECO:0007669"/>
    <property type="project" value="UniProtKB-KW"/>
</dbReference>
<evidence type="ECO:0008006" key="15">
    <source>
        <dbReference type="Google" id="ProtNLM"/>
    </source>
</evidence>
<name>A0A6L2PD77_COPFO</name>